<dbReference type="EMBL" id="CP114769">
    <property type="protein sequence ID" value="WBA44245.1"/>
    <property type="molecule type" value="Genomic_DNA"/>
</dbReference>
<dbReference type="InterPro" id="IPR025358">
    <property type="entry name" value="DUF4262"/>
</dbReference>
<name>A0ABY7LY99_9BACT</name>
<dbReference type="Proteomes" id="UP001211005">
    <property type="component" value="Plasmid unnamed2"/>
</dbReference>
<evidence type="ECO:0000313" key="2">
    <source>
        <dbReference type="Proteomes" id="UP001211005"/>
    </source>
</evidence>
<keyword evidence="1" id="KW-0614">Plasmid</keyword>
<organism evidence="1 2">
    <name type="scientific">Hymenobacter canadensis</name>
    <dbReference type="NCBI Taxonomy" id="2999067"/>
    <lineage>
        <taxon>Bacteria</taxon>
        <taxon>Pseudomonadati</taxon>
        <taxon>Bacteroidota</taxon>
        <taxon>Cytophagia</taxon>
        <taxon>Cytophagales</taxon>
        <taxon>Hymenobacteraceae</taxon>
        <taxon>Hymenobacter</taxon>
    </lineage>
</organism>
<evidence type="ECO:0000313" key="1">
    <source>
        <dbReference type="EMBL" id="WBA44245.1"/>
    </source>
</evidence>
<sequence length="147" mass="16523">MKNTTRAELAANIKQHRWLVFNIMEGNETEPAFSYTVGLFETFGHPEVVISGVKQEAAMGILNEIGHGVAEGLKREPGVLYDDILEGYSCVFKPVSSQKYEAYFGRALIFYEGPTFPMMQCVWPDALKRFPGEAGYTLSTQEVLFEQ</sequence>
<keyword evidence="2" id="KW-1185">Reference proteome</keyword>
<accession>A0ABY7LY99</accession>
<dbReference type="Pfam" id="PF14081">
    <property type="entry name" value="DUF4262"/>
    <property type="match status" value="1"/>
</dbReference>
<reference evidence="1 2" key="1">
    <citation type="submission" date="2022-12" db="EMBL/GenBank/DDBJ databases">
        <title>Hymenobacter canadensis sp. nov. isolated from lake water of the Cambridge Bay, Canada.</title>
        <authorList>
            <person name="Kim W.H."/>
            <person name="Lee Y.M."/>
        </authorList>
    </citation>
    <scope>NUCLEOTIDE SEQUENCE [LARGE SCALE GENOMIC DNA]</scope>
    <source>
        <strain evidence="1 2">PAMC 29467</strain>
        <plasmid evidence="1 2">unnamed2</plasmid>
    </source>
</reference>
<protein>
    <submittedName>
        <fullName evidence="1">DUF4262 domain-containing protein</fullName>
    </submittedName>
</protein>
<gene>
    <name evidence="1" type="ORF">O3303_21455</name>
</gene>
<geneLocation type="plasmid" evidence="1 2">
    <name>unnamed2</name>
</geneLocation>
<proteinExistence type="predicted"/>
<dbReference type="RefSeq" id="WP_269562270.1">
    <property type="nucleotide sequence ID" value="NZ_CP114769.1"/>
</dbReference>